<dbReference type="Pfam" id="PF00667">
    <property type="entry name" value="FAD_binding_1"/>
    <property type="match status" value="1"/>
</dbReference>
<evidence type="ECO:0000256" key="3">
    <source>
        <dbReference type="ARBA" id="ARBA00004496"/>
    </source>
</evidence>
<comment type="similarity">
    <text evidence="10">In the C-terminal section; belongs to the flavoprotein pyridine nucleotide cytochrome reductase family.</text>
</comment>
<keyword evidence="6 10" id="KW-0288">FMN</keyword>
<comment type="similarity">
    <text evidence="10">Belongs to the NADPH-dependent diflavin oxidoreductase NDOR1 family.</text>
</comment>
<dbReference type="GO" id="GO:0005829">
    <property type="term" value="C:cytosol"/>
    <property type="evidence" value="ECO:0007669"/>
    <property type="project" value="TreeGrafter"/>
</dbReference>
<evidence type="ECO:0000256" key="1">
    <source>
        <dbReference type="ARBA" id="ARBA00001917"/>
    </source>
</evidence>
<comment type="catalytic activity">
    <reaction evidence="10">
        <text>2 oxidized [2Fe-2S]-[protein] + NADPH = 2 reduced [2Fe-2S]-[protein] + NADP(+) + H(+)</text>
        <dbReference type="Rhea" id="RHEA:67716"/>
        <dbReference type="Rhea" id="RHEA-COMP:17327"/>
        <dbReference type="Rhea" id="RHEA-COMP:17328"/>
        <dbReference type="ChEBI" id="CHEBI:15378"/>
        <dbReference type="ChEBI" id="CHEBI:33737"/>
        <dbReference type="ChEBI" id="CHEBI:33738"/>
        <dbReference type="ChEBI" id="CHEBI:57783"/>
        <dbReference type="ChEBI" id="CHEBI:58349"/>
    </reaction>
</comment>
<dbReference type="SUPFAM" id="SSF52218">
    <property type="entry name" value="Flavoproteins"/>
    <property type="match status" value="1"/>
</dbReference>
<evidence type="ECO:0000313" key="14">
    <source>
        <dbReference type="Proteomes" id="UP000001058"/>
    </source>
</evidence>
<dbReference type="InterPro" id="IPR001709">
    <property type="entry name" value="Flavoprot_Pyr_Nucl_cyt_Rdtase"/>
</dbReference>
<feature type="domain" description="FAD-binding FR-type" evidence="12">
    <location>
        <begin position="219"/>
        <end position="461"/>
    </location>
</feature>
<proteinExistence type="inferred from homology"/>
<evidence type="ECO:0000259" key="12">
    <source>
        <dbReference type="PROSITE" id="PS51384"/>
    </source>
</evidence>
<feature type="domain" description="Flavodoxin-like" evidence="11">
    <location>
        <begin position="5"/>
        <end position="149"/>
    </location>
</feature>
<dbReference type="GO" id="GO:0050660">
    <property type="term" value="F:flavin adenine dinucleotide binding"/>
    <property type="evidence" value="ECO:0007669"/>
    <property type="project" value="UniProtKB-UniRule"/>
</dbReference>
<name>D8UCR2_VOLCA</name>
<dbReference type="PROSITE" id="PS50902">
    <property type="entry name" value="FLAVODOXIN_LIKE"/>
    <property type="match status" value="1"/>
</dbReference>
<evidence type="ECO:0000256" key="5">
    <source>
        <dbReference type="ARBA" id="ARBA00022630"/>
    </source>
</evidence>
<dbReference type="PRINTS" id="PR00369">
    <property type="entry name" value="FLAVODOXIN"/>
</dbReference>
<dbReference type="GO" id="GO:0016226">
    <property type="term" value="P:iron-sulfur cluster assembly"/>
    <property type="evidence" value="ECO:0007669"/>
    <property type="project" value="UniProtKB-UniRule"/>
</dbReference>
<dbReference type="eggNOG" id="KOG1159">
    <property type="taxonomic scope" value="Eukaryota"/>
</dbReference>
<sequence>MNAPLLILYGSQTGNAQDVAERIGREARLRLFSPRVVAMDSYDVSQLPGERLVVCVTSTTGQGDPPDNMRRFWRFLLRKSLPPDSLAACRYAVFGLGDSGYPHYNVVAKKLDRRLEGLGARPLLERGLGDDQHPNGYEGALDPWIVRLWPALRGTCPLPEGVQEPVLSEDALLSLGPPKFQVTRLKAEDAAEAAEALAARLQREQPHVKGLYEQVRHHPPAAEAGVKVNRRVTSADHFQDTRHIELDLGESGLSYEPGDVLAILPLTSEAVVDAFLQRLGLDGEAWVRVGPGGVTVRYPPPCFPPLPSPLPPTMCGCLDIGGASPRRYLFQVLRHYADVELDRERLSYFATAEGRDDLYRYNQREGRTLLEVLNDFRSATPPLERLLESAPPLRPRLFSLASSQRLRGPAAAHLLVALVSYKTPLRRPKTGLCSGYLARLGPLEAADRVAVWVERGALRPPKSLNTPLIFVGPGTGVAPFRSFLEDRYALLQSQLSRPAPCHLFFGCRGRHTDFYYREQWEEYLRAEVLHPTRGGLITAFSREATTAAAATATVYVTHRIREYGELMWHLLTEEGAAVYVSGSAKKMPEGVAAAFADVAARHGGLDAAAAVAFVRQLELKGRYQVEAWS</sequence>
<gene>
    <name evidence="13" type="ORF">VOLCADRAFT_83643</name>
</gene>
<dbReference type="InterPro" id="IPR017938">
    <property type="entry name" value="Riboflavin_synthase-like_b-brl"/>
</dbReference>
<dbReference type="InterPro" id="IPR001094">
    <property type="entry name" value="Flavdoxin-like"/>
</dbReference>
<feature type="binding site" evidence="10">
    <location>
        <begin position="541"/>
        <end position="542"/>
    </location>
    <ligand>
        <name>NADP(+)</name>
        <dbReference type="ChEBI" id="CHEBI:58349"/>
    </ligand>
</feature>
<keyword evidence="8 10" id="KW-0521">NADP</keyword>
<dbReference type="SUPFAM" id="SSF63380">
    <property type="entry name" value="Riboflavin synthase domain-like"/>
    <property type="match status" value="1"/>
</dbReference>
<dbReference type="Proteomes" id="UP000001058">
    <property type="component" value="Unassembled WGS sequence"/>
</dbReference>
<dbReference type="InterPro" id="IPR017927">
    <property type="entry name" value="FAD-bd_FR_type"/>
</dbReference>
<dbReference type="InParanoid" id="D8UCR2"/>
<dbReference type="STRING" id="3068.D8UCR2"/>
<dbReference type="OrthoDB" id="1856718at2759"/>
<keyword evidence="4 10" id="KW-0963">Cytoplasm</keyword>
<protein>
    <recommendedName>
        <fullName evidence="10">NADPH-dependent diflavin oxidoreductase 1</fullName>
        <ecNumber evidence="10">1.18.1.-</ecNumber>
    </recommendedName>
    <alternativeName>
        <fullName evidence="10">NADPH-dependent FMN and FAD-containing oxidoreductase</fullName>
    </alternativeName>
</protein>
<dbReference type="PROSITE" id="PS51384">
    <property type="entry name" value="FAD_FR"/>
    <property type="match status" value="1"/>
</dbReference>
<dbReference type="InterPro" id="IPR003097">
    <property type="entry name" value="CysJ-like_FAD-binding"/>
</dbReference>
<dbReference type="EMBL" id="GL378381">
    <property type="protein sequence ID" value="EFJ42595.1"/>
    <property type="molecule type" value="Genomic_DNA"/>
</dbReference>
<evidence type="ECO:0000313" key="13">
    <source>
        <dbReference type="EMBL" id="EFJ42595.1"/>
    </source>
</evidence>
<comment type="similarity">
    <text evidence="10">In the N-terminal section; belongs to the flavodoxin family.</text>
</comment>
<evidence type="ECO:0000256" key="7">
    <source>
        <dbReference type="ARBA" id="ARBA00022827"/>
    </source>
</evidence>
<dbReference type="InterPro" id="IPR001433">
    <property type="entry name" value="OxRdtase_FAD/NAD-bd"/>
</dbReference>
<evidence type="ECO:0000256" key="10">
    <source>
        <dbReference type="HAMAP-Rule" id="MF_03178"/>
    </source>
</evidence>
<dbReference type="PANTHER" id="PTHR19384">
    <property type="entry name" value="NITRIC OXIDE SYNTHASE-RELATED"/>
    <property type="match status" value="1"/>
</dbReference>
<dbReference type="GeneID" id="9619422"/>
<comment type="cofactor">
    <cofactor evidence="1 10">
        <name>FMN</name>
        <dbReference type="ChEBI" id="CHEBI:58210"/>
    </cofactor>
</comment>
<feature type="binding site" evidence="10">
    <location>
        <position position="131"/>
    </location>
    <ligand>
        <name>FMN</name>
        <dbReference type="ChEBI" id="CHEBI:58210"/>
    </ligand>
</feature>
<accession>D8UCR2</accession>
<dbReference type="FunFam" id="3.40.50.80:FF:000032">
    <property type="entry name" value="NADPH-dependent diflavin oxidoreductase 1"/>
    <property type="match status" value="1"/>
</dbReference>
<dbReference type="EC" id="1.18.1.-" evidence="10"/>
<feature type="binding site" evidence="10">
    <location>
        <begin position="396"/>
        <end position="399"/>
    </location>
    <ligand>
        <name>FAD</name>
        <dbReference type="ChEBI" id="CHEBI:57692"/>
    </ligand>
</feature>
<dbReference type="GO" id="GO:0160246">
    <property type="term" value="F:NADPH-iron-sulfur [2Fe-2S] protein oxidoreductase activity"/>
    <property type="evidence" value="ECO:0007669"/>
    <property type="project" value="InterPro"/>
</dbReference>
<dbReference type="AlphaFoldDB" id="D8UCR2"/>
<dbReference type="SUPFAM" id="SSF52343">
    <property type="entry name" value="Ferredoxin reductase-like, C-terminal NADP-linked domain"/>
    <property type="match status" value="1"/>
</dbReference>
<feature type="binding site" evidence="10">
    <location>
        <begin position="11"/>
        <end position="16"/>
    </location>
    <ligand>
        <name>FMN</name>
        <dbReference type="ChEBI" id="CHEBI:58210"/>
    </ligand>
</feature>
<dbReference type="PANTHER" id="PTHR19384:SF10">
    <property type="entry name" value="NADPH-DEPENDENT DIFLAVIN OXIDOREDUCTASE 1"/>
    <property type="match status" value="1"/>
</dbReference>
<evidence type="ECO:0000256" key="9">
    <source>
        <dbReference type="ARBA" id="ARBA00023002"/>
    </source>
</evidence>
<comment type="subcellular location">
    <subcellularLocation>
        <location evidence="3 10">Cytoplasm</location>
    </subcellularLocation>
</comment>
<dbReference type="Gene3D" id="1.20.990.10">
    <property type="entry name" value="NADPH-cytochrome p450 Reductase, Chain A, domain 3"/>
    <property type="match status" value="1"/>
</dbReference>
<dbReference type="HAMAP" id="MF_03178">
    <property type="entry name" value="NDOR1"/>
    <property type="match status" value="1"/>
</dbReference>
<dbReference type="FunFam" id="3.40.50.360:FF:000015">
    <property type="entry name" value="NADPH-dependent diflavin oxidoreductase 1"/>
    <property type="match status" value="1"/>
</dbReference>
<comment type="function">
    <text evidence="10">NADPH-dependent reductase which is a central component of the cytosolic iron-sulfur (Fe-S) protein assembly (CIA) machinery. Transfers electrons from NADPH via its FAD and FMN prosthetic groups to the [2Fe-2S] cluster of the anamorsin/DRE2 homolog, another key component of the CIA machinery. In turn, this reduced cluster provides electrons for assembly of cytosolic iron-sulfur cluster proteins.</text>
</comment>
<dbReference type="KEGG" id="vcn:VOLCADRAFT_83643"/>
<dbReference type="GO" id="GO:0010181">
    <property type="term" value="F:FMN binding"/>
    <property type="evidence" value="ECO:0007669"/>
    <property type="project" value="UniProtKB-UniRule"/>
</dbReference>
<keyword evidence="5 10" id="KW-0285">Flavoprotein</keyword>
<dbReference type="Gene3D" id="3.40.50.80">
    <property type="entry name" value="Nucleotide-binding domain of ferredoxin-NADP reductase (FNR) module"/>
    <property type="match status" value="1"/>
</dbReference>
<organism evidence="14">
    <name type="scientific">Volvox carteri f. nagariensis</name>
    <dbReference type="NCBI Taxonomy" id="3068"/>
    <lineage>
        <taxon>Eukaryota</taxon>
        <taxon>Viridiplantae</taxon>
        <taxon>Chlorophyta</taxon>
        <taxon>core chlorophytes</taxon>
        <taxon>Chlorophyceae</taxon>
        <taxon>CS clade</taxon>
        <taxon>Chlamydomonadales</taxon>
        <taxon>Volvocaceae</taxon>
        <taxon>Volvox</taxon>
    </lineage>
</organism>
<dbReference type="Gene3D" id="2.40.30.10">
    <property type="entry name" value="Translation factors"/>
    <property type="match status" value="1"/>
</dbReference>
<dbReference type="InterPro" id="IPR008254">
    <property type="entry name" value="Flavodoxin/NO_synth"/>
</dbReference>
<dbReference type="GO" id="GO:0005634">
    <property type="term" value="C:nucleus"/>
    <property type="evidence" value="ECO:0007669"/>
    <property type="project" value="UniProtKB-ARBA"/>
</dbReference>
<keyword evidence="14" id="KW-1185">Reference proteome</keyword>
<evidence type="ECO:0000256" key="4">
    <source>
        <dbReference type="ARBA" id="ARBA00022490"/>
    </source>
</evidence>
<keyword evidence="7 10" id="KW-0274">FAD</keyword>
<dbReference type="GO" id="GO:0016651">
    <property type="term" value="F:oxidoreductase activity, acting on NAD(P)H"/>
    <property type="evidence" value="ECO:0007669"/>
    <property type="project" value="UniProtKB-UniRule"/>
</dbReference>
<evidence type="ECO:0000256" key="2">
    <source>
        <dbReference type="ARBA" id="ARBA00001974"/>
    </source>
</evidence>
<dbReference type="InterPro" id="IPR023173">
    <property type="entry name" value="NADPH_Cyt_P450_Rdtase_alpha"/>
</dbReference>
<keyword evidence="9 10" id="KW-0560">Oxidoreductase</keyword>
<comment type="cofactor">
    <cofactor evidence="2 10">
        <name>FAD</name>
        <dbReference type="ChEBI" id="CHEBI:57692"/>
    </cofactor>
</comment>
<dbReference type="InterPro" id="IPR029039">
    <property type="entry name" value="Flavoprotein-like_sf"/>
</dbReference>
<dbReference type="RefSeq" id="XP_002956451.1">
    <property type="nucleotide sequence ID" value="XM_002956405.1"/>
</dbReference>
<dbReference type="InterPro" id="IPR039261">
    <property type="entry name" value="FNR_nucleotide-bd"/>
</dbReference>
<feature type="binding site" evidence="10">
    <location>
        <position position="628"/>
    </location>
    <ligand>
        <name>FAD</name>
        <dbReference type="ChEBI" id="CHEBI:57692"/>
    </ligand>
</feature>
<dbReference type="GO" id="GO:0050661">
    <property type="term" value="F:NADP binding"/>
    <property type="evidence" value="ECO:0007669"/>
    <property type="project" value="UniProtKB-UniRule"/>
</dbReference>
<dbReference type="FunCoup" id="D8UCR2">
    <property type="interactions" value="1432"/>
</dbReference>
<dbReference type="InterPro" id="IPR028879">
    <property type="entry name" value="NDOR1"/>
</dbReference>
<dbReference type="Gene3D" id="3.40.50.360">
    <property type="match status" value="1"/>
</dbReference>
<feature type="binding site" evidence="10">
    <location>
        <position position="475"/>
    </location>
    <ligand>
        <name>NADP(+)</name>
        <dbReference type="ChEBI" id="CHEBI:58349"/>
    </ligand>
</feature>
<feature type="binding site" evidence="10">
    <location>
        <begin position="58"/>
        <end position="61"/>
    </location>
    <ligand>
        <name>FMN</name>
        <dbReference type="ChEBI" id="CHEBI:58210"/>
    </ligand>
</feature>
<feature type="binding site" evidence="10">
    <location>
        <begin position="431"/>
        <end position="434"/>
    </location>
    <ligand>
        <name>FAD</name>
        <dbReference type="ChEBI" id="CHEBI:57692"/>
    </ligand>
</feature>
<evidence type="ECO:0000256" key="6">
    <source>
        <dbReference type="ARBA" id="ARBA00022643"/>
    </source>
</evidence>
<comment type="caution">
    <text evidence="10">Lacks conserved residue(s) required for the propagation of feature annotation.</text>
</comment>
<reference evidence="13 14" key="1">
    <citation type="journal article" date="2010" name="Science">
        <title>Genomic analysis of organismal complexity in the multicellular green alga Volvox carteri.</title>
        <authorList>
            <person name="Prochnik S.E."/>
            <person name="Umen J."/>
            <person name="Nedelcu A.M."/>
            <person name="Hallmann A."/>
            <person name="Miller S.M."/>
            <person name="Nishii I."/>
            <person name="Ferris P."/>
            <person name="Kuo A."/>
            <person name="Mitros T."/>
            <person name="Fritz-Laylin L.K."/>
            <person name="Hellsten U."/>
            <person name="Chapman J."/>
            <person name="Simakov O."/>
            <person name="Rensing S.A."/>
            <person name="Terry A."/>
            <person name="Pangilinan J."/>
            <person name="Kapitonov V."/>
            <person name="Jurka J."/>
            <person name="Salamov A."/>
            <person name="Shapiro H."/>
            <person name="Schmutz J."/>
            <person name="Grimwood J."/>
            <person name="Lindquist E."/>
            <person name="Lucas S."/>
            <person name="Grigoriev I.V."/>
            <person name="Schmitt R."/>
            <person name="Kirk D."/>
            <person name="Rokhsar D.S."/>
        </authorList>
    </citation>
    <scope>NUCLEOTIDE SEQUENCE [LARGE SCALE GENOMIC DNA]</scope>
    <source>
        <strain evidence="14">f. Nagariensis / Eve</strain>
    </source>
</reference>
<evidence type="ECO:0000259" key="11">
    <source>
        <dbReference type="PROSITE" id="PS50902"/>
    </source>
</evidence>
<dbReference type="PRINTS" id="PR00371">
    <property type="entry name" value="FPNCR"/>
</dbReference>
<dbReference type="Pfam" id="PF00175">
    <property type="entry name" value="NAD_binding_1"/>
    <property type="match status" value="1"/>
</dbReference>
<dbReference type="Pfam" id="PF00258">
    <property type="entry name" value="Flavodoxin_1"/>
    <property type="match status" value="1"/>
</dbReference>
<evidence type="ECO:0000256" key="8">
    <source>
        <dbReference type="ARBA" id="ARBA00022857"/>
    </source>
</evidence>